<evidence type="ECO:0000256" key="2">
    <source>
        <dbReference type="ARBA" id="ARBA00007780"/>
    </source>
</evidence>
<evidence type="ECO:0000256" key="5">
    <source>
        <dbReference type="ARBA" id="ARBA00022692"/>
    </source>
</evidence>
<keyword evidence="6" id="KW-1000">Mitochondrion outer membrane</keyword>
<dbReference type="FunFam" id="2.40.160.10:FF:000012">
    <property type="entry name" value="Voltage-dependent anion-selective channel"/>
    <property type="match status" value="1"/>
</dbReference>
<keyword evidence="8" id="KW-0626">Porin</keyword>
<evidence type="ECO:0000256" key="3">
    <source>
        <dbReference type="ARBA" id="ARBA00022448"/>
    </source>
</evidence>
<dbReference type="GO" id="GO:0046930">
    <property type="term" value="C:pore complex"/>
    <property type="evidence" value="ECO:0007669"/>
    <property type="project" value="UniProtKB-KW"/>
</dbReference>
<keyword evidence="12" id="KW-1185">Reference proteome</keyword>
<dbReference type="EMBL" id="CP119877">
    <property type="protein sequence ID" value="WFD34091.1"/>
    <property type="molecule type" value="Genomic_DNA"/>
</dbReference>
<comment type="subcellular location">
    <subcellularLocation>
        <location evidence="1">Mitochondrion outer membrane</location>
    </subcellularLocation>
</comment>
<dbReference type="GO" id="GO:0005741">
    <property type="term" value="C:mitochondrial outer membrane"/>
    <property type="evidence" value="ECO:0007669"/>
    <property type="project" value="UniProtKB-SubCell"/>
</dbReference>
<keyword evidence="5" id="KW-0812">Transmembrane</keyword>
<evidence type="ECO:0000256" key="10">
    <source>
        <dbReference type="ARBA" id="ARBA00023136"/>
    </source>
</evidence>
<evidence type="ECO:0000256" key="6">
    <source>
        <dbReference type="ARBA" id="ARBA00022787"/>
    </source>
</evidence>
<keyword evidence="4" id="KW-1134">Transmembrane beta strand</keyword>
<dbReference type="InterPro" id="IPR023614">
    <property type="entry name" value="Porin_dom_sf"/>
</dbReference>
<sequence>MSQPVPPSWKDLGKAASDILGKDYPIHGSTLEVKTRTPSGVTFRVFGLHDNKSSSISGDLEASWKDAKKGVALTQAWSTTNVLRNHIELENHLTKGLKFEAISTLVPEKQAKNTLLAATYKAPGLHVRKFVDVFKGPLVTADAVVGRDGFLFGAESAYDIREKKLSRYNLAAGLYAPDYAIAIHALGNLSTFSASYYHRVNSDIEASARATYDSKSSNNVNLEVGTKTYLDNAAFVKAKINNSGILALGYAQALRPGVKATFGLALDALKLASGSTDASAHKVGASLTFEA</sequence>
<keyword evidence="10" id="KW-0472">Membrane</keyword>
<dbReference type="GO" id="GO:0015288">
    <property type="term" value="F:porin activity"/>
    <property type="evidence" value="ECO:0007669"/>
    <property type="project" value="UniProtKB-KW"/>
</dbReference>
<dbReference type="PANTHER" id="PTHR11743:SF70">
    <property type="entry name" value="GH26960P-RELATED"/>
    <property type="match status" value="1"/>
</dbReference>
<dbReference type="InterPro" id="IPR027246">
    <property type="entry name" value="Porin_Euk/Tom40"/>
</dbReference>
<evidence type="ECO:0000256" key="7">
    <source>
        <dbReference type="ARBA" id="ARBA00023065"/>
    </source>
</evidence>
<organism evidence="11 12">
    <name type="scientific">Malassezia cuniculi</name>
    <dbReference type="NCBI Taxonomy" id="948313"/>
    <lineage>
        <taxon>Eukaryota</taxon>
        <taxon>Fungi</taxon>
        <taxon>Dikarya</taxon>
        <taxon>Basidiomycota</taxon>
        <taxon>Ustilaginomycotina</taxon>
        <taxon>Malasseziomycetes</taxon>
        <taxon>Malasseziales</taxon>
        <taxon>Malasseziaceae</taxon>
        <taxon>Malassezia</taxon>
    </lineage>
</organism>
<keyword evidence="7" id="KW-0406">Ion transport</keyword>
<reference evidence="11" key="1">
    <citation type="submission" date="2023-03" db="EMBL/GenBank/DDBJ databases">
        <title>Mating type loci evolution in Malassezia.</title>
        <authorList>
            <person name="Coelho M.A."/>
        </authorList>
    </citation>
    <scope>NUCLEOTIDE SEQUENCE</scope>
    <source>
        <strain evidence="11">CBS 11721</strain>
    </source>
</reference>
<evidence type="ECO:0000256" key="1">
    <source>
        <dbReference type="ARBA" id="ARBA00004294"/>
    </source>
</evidence>
<dbReference type="Proteomes" id="UP001219933">
    <property type="component" value="Chromosome 1"/>
</dbReference>
<dbReference type="PANTHER" id="PTHR11743">
    <property type="entry name" value="VOLTAGE-DEPENDENT ANION-SELECTIVE CHANNEL"/>
    <property type="match status" value="1"/>
</dbReference>
<keyword evidence="3" id="KW-0813">Transport</keyword>
<comment type="similarity">
    <text evidence="2">Belongs to the eukaryotic mitochondrial porin family.</text>
</comment>
<proteinExistence type="inferred from homology"/>
<accession>A0AAF0ETI1</accession>
<dbReference type="GO" id="GO:0008308">
    <property type="term" value="F:voltage-gated monoatomic anion channel activity"/>
    <property type="evidence" value="ECO:0007669"/>
    <property type="project" value="InterPro"/>
</dbReference>
<evidence type="ECO:0000313" key="12">
    <source>
        <dbReference type="Proteomes" id="UP001219933"/>
    </source>
</evidence>
<dbReference type="AlphaFoldDB" id="A0AAF0ETI1"/>
<evidence type="ECO:0000313" key="11">
    <source>
        <dbReference type="EMBL" id="WFD34091.1"/>
    </source>
</evidence>
<evidence type="ECO:0000256" key="9">
    <source>
        <dbReference type="ARBA" id="ARBA00023128"/>
    </source>
</evidence>
<dbReference type="Pfam" id="PF01459">
    <property type="entry name" value="Porin_3"/>
    <property type="match status" value="1"/>
</dbReference>
<evidence type="ECO:0000256" key="8">
    <source>
        <dbReference type="ARBA" id="ARBA00023114"/>
    </source>
</evidence>
<dbReference type="Gene3D" id="2.40.160.10">
    <property type="entry name" value="Porin"/>
    <property type="match status" value="1"/>
</dbReference>
<evidence type="ECO:0000256" key="4">
    <source>
        <dbReference type="ARBA" id="ARBA00022452"/>
    </source>
</evidence>
<dbReference type="CDD" id="cd07306">
    <property type="entry name" value="Porin3_VDAC"/>
    <property type="match status" value="1"/>
</dbReference>
<keyword evidence="9" id="KW-0496">Mitochondrion</keyword>
<dbReference type="PRINTS" id="PR00185">
    <property type="entry name" value="EUKARYTPORIN"/>
</dbReference>
<gene>
    <name evidence="11" type="primary">POR1</name>
    <name evidence="11" type="ORF">MCUN1_000923</name>
</gene>
<name>A0AAF0ETI1_9BASI</name>
<protein>
    <submittedName>
        <fullName evidence="11">Mitochondrial porin</fullName>
    </submittedName>
</protein>
<dbReference type="InterPro" id="IPR001925">
    <property type="entry name" value="Porin_Euk"/>
</dbReference>